<dbReference type="RefSeq" id="XP_056480299.1">
    <property type="nucleotide sequence ID" value="XM_056613075.1"/>
</dbReference>
<dbReference type="PANTHER" id="PTHR23310">
    <property type="entry name" value="ACYL-COA-BINDING PROTEIN, ACBP"/>
    <property type="match status" value="1"/>
</dbReference>
<reference evidence="4" key="2">
    <citation type="journal article" date="2023" name="IMA Fungus">
        <title>Comparative genomic study of the Penicillium genus elucidates a diverse pangenome and 15 lateral gene transfer events.</title>
        <authorList>
            <person name="Petersen C."/>
            <person name="Sorensen T."/>
            <person name="Nielsen M.R."/>
            <person name="Sondergaard T.E."/>
            <person name="Sorensen J.L."/>
            <person name="Fitzpatrick D.A."/>
            <person name="Frisvad J.C."/>
            <person name="Nielsen K.L."/>
        </authorList>
    </citation>
    <scope>NUCLEOTIDE SEQUENCE</scope>
    <source>
        <strain evidence="4">IBT 30761</strain>
    </source>
</reference>
<evidence type="ECO:0000259" key="3">
    <source>
        <dbReference type="PROSITE" id="PS51228"/>
    </source>
</evidence>
<comment type="caution">
    <text evidence="4">The sequence shown here is derived from an EMBL/GenBank/DDBJ whole genome shotgun (WGS) entry which is preliminary data.</text>
</comment>
<keyword evidence="2" id="KW-0446">Lipid-binding</keyword>
<accession>A0A9W9G5K9</accession>
<dbReference type="InterPro" id="IPR014352">
    <property type="entry name" value="FERM/acyl-CoA-bd_prot_sf"/>
</dbReference>
<feature type="domain" description="ACB" evidence="3">
    <location>
        <begin position="61"/>
        <end position="145"/>
    </location>
</feature>
<sequence length="147" mass="16183">MADLTTFVTALEAAQNGAKYNPDIQAAAKKVNTDDFKKAYAAAEAMGAKDTISDEAQSTALVNAFEFAALLVKELEAAPTNDEKLDLYAHFKIGKREEVPKPGMFDMVKKAMFNHWSKYKDELDAQKAQATYVKLVVGLIAKYGLRD</sequence>
<dbReference type="Gene3D" id="1.20.80.10">
    <property type="match status" value="1"/>
</dbReference>
<evidence type="ECO:0000313" key="4">
    <source>
        <dbReference type="EMBL" id="KAJ5112526.1"/>
    </source>
</evidence>
<organism evidence="4 5">
    <name type="scientific">Penicillium argentinense</name>
    <dbReference type="NCBI Taxonomy" id="1131581"/>
    <lineage>
        <taxon>Eukaryota</taxon>
        <taxon>Fungi</taxon>
        <taxon>Dikarya</taxon>
        <taxon>Ascomycota</taxon>
        <taxon>Pezizomycotina</taxon>
        <taxon>Eurotiomycetes</taxon>
        <taxon>Eurotiomycetidae</taxon>
        <taxon>Eurotiales</taxon>
        <taxon>Aspergillaceae</taxon>
        <taxon>Penicillium</taxon>
    </lineage>
</organism>
<dbReference type="Pfam" id="PF00887">
    <property type="entry name" value="ACBP"/>
    <property type="match status" value="1"/>
</dbReference>
<dbReference type="AlphaFoldDB" id="A0A9W9G5K9"/>
<proteinExistence type="inferred from homology"/>
<dbReference type="GO" id="GO:0000062">
    <property type="term" value="F:fatty-acyl-CoA binding"/>
    <property type="evidence" value="ECO:0007669"/>
    <property type="project" value="InterPro"/>
</dbReference>
<keyword evidence="5" id="KW-1185">Reference proteome</keyword>
<dbReference type="InterPro" id="IPR000582">
    <property type="entry name" value="Acyl-CoA-binding_protein"/>
</dbReference>
<dbReference type="PROSITE" id="PS51228">
    <property type="entry name" value="ACB_2"/>
    <property type="match status" value="1"/>
</dbReference>
<dbReference type="PANTHER" id="PTHR23310:SF62">
    <property type="entry name" value="ACYL-COA BINDING PROTEIN 1, ISOFORM A"/>
    <property type="match status" value="1"/>
</dbReference>
<protein>
    <recommendedName>
        <fullName evidence="3">ACB domain-containing protein</fullName>
    </recommendedName>
</protein>
<dbReference type="SUPFAM" id="SSF47027">
    <property type="entry name" value="Acyl-CoA binding protein"/>
    <property type="match status" value="1"/>
</dbReference>
<reference evidence="4" key="1">
    <citation type="submission" date="2022-11" db="EMBL/GenBank/DDBJ databases">
        <authorList>
            <person name="Petersen C."/>
        </authorList>
    </citation>
    <scope>NUCLEOTIDE SEQUENCE</scope>
    <source>
        <strain evidence="4">IBT 30761</strain>
    </source>
</reference>
<dbReference type="EMBL" id="JAPQKI010000001">
    <property type="protein sequence ID" value="KAJ5112526.1"/>
    <property type="molecule type" value="Genomic_DNA"/>
</dbReference>
<dbReference type="Proteomes" id="UP001149074">
    <property type="component" value="Unassembled WGS sequence"/>
</dbReference>
<evidence type="ECO:0000313" key="5">
    <source>
        <dbReference type="Proteomes" id="UP001149074"/>
    </source>
</evidence>
<dbReference type="GO" id="GO:0006631">
    <property type="term" value="P:fatty acid metabolic process"/>
    <property type="evidence" value="ECO:0007669"/>
    <property type="project" value="TreeGrafter"/>
</dbReference>
<dbReference type="OrthoDB" id="346910at2759"/>
<dbReference type="GeneID" id="81352054"/>
<name>A0A9W9G5K9_9EURO</name>
<gene>
    <name evidence="4" type="ORF">N7532_000571</name>
</gene>
<comment type="similarity">
    <text evidence="1">Belongs to the ACBP family.</text>
</comment>
<evidence type="ECO:0000256" key="2">
    <source>
        <dbReference type="ARBA" id="ARBA00023121"/>
    </source>
</evidence>
<dbReference type="InterPro" id="IPR035984">
    <property type="entry name" value="Acyl-CoA-binding_sf"/>
</dbReference>
<evidence type="ECO:0000256" key="1">
    <source>
        <dbReference type="ARBA" id="ARBA00005567"/>
    </source>
</evidence>